<gene>
    <name evidence="4" type="ORF">CBP12_02060</name>
</gene>
<evidence type="ECO:0000256" key="1">
    <source>
        <dbReference type="RuleBase" id="RU369079"/>
    </source>
</evidence>
<evidence type="ECO:0000313" key="4">
    <source>
        <dbReference type="EMBL" id="ART79078.1"/>
    </source>
</evidence>
<dbReference type="Pfam" id="PF06808">
    <property type="entry name" value="DctM"/>
    <property type="match status" value="1"/>
</dbReference>
<feature type="domain" description="TRAP C4-dicarboxylate transport system permease DctM subunit" evidence="3">
    <location>
        <begin position="130"/>
        <end position="667"/>
    </location>
</feature>
<dbReference type="RefSeq" id="WP_086962483.1">
    <property type="nucleotide sequence ID" value="NZ_CP021376.1"/>
</dbReference>
<dbReference type="AlphaFoldDB" id="A0A1Y0CV38"/>
<dbReference type="InterPro" id="IPR010656">
    <property type="entry name" value="DctM"/>
</dbReference>
<feature type="transmembrane region" description="Helical" evidence="2">
    <location>
        <begin position="318"/>
        <end position="336"/>
    </location>
</feature>
<organism evidence="4 5">
    <name type="scientific">Oceanisphaera avium</name>
    <dbReference type="NCBI Taxonomy" id="1903694"/>
    <lineage>
        <taxon>Bacteria</taxon>
        <taxon>Pseudomonadati</taxon>
        <taxon>Pseudomonadota</taxon>
        <taxon>Gammaproteobacteria</taxon>
        <taxon>Aeromonadales</taxon>
        <taxon>Aeromonadaceae</taxon>
        <taxon>Oceanisphaera</taxon>
    </lineage>
</organism>
<keyword evidence="2" id="KW-0472">Membrane</keyword>
<dbReference type="GO" id="GO:0022857">
    <property type="term" value="F:transmembrane transporter activity"/>
    <property type="evidence" value="ECO:0007669"/>
    <property type="project" value="UniProtKB-UniRule"/>
</dbReference>
<name>A0A1Y0CV38_9GAMM</name>
<feature type="transmembrane region" description="Helical" evidence="2">
    <location>
        <begin position="697"/>
        <end position="715"/>
    </location>
</feature>
<dbReference type="Proteomes" id="UP000243793">
    <property type="component" value="Chromosome"/>
</dbReference>
<evidence type="ECO:0000313" key="5">
    <source>
        <dbReference type="Proteomes" id="UP000243793"/>
    </source>
</evidence>
<dbReference type="PANTHER" id="PTHR43849:SF2">
    <property type="entry name" value="BLL3936 PROTEIN"/>
    <property type="match status" value="1"/>
</dbReference>
<proteinExistence type="predicted"/>
<feature type="transmembrane region" description="Helical" evidence="2">
    <location>
        <begin position="666"/>
        <end position="685"/>
    </location>
</feature>
<sequence>MSEKQLSVEELIAQDVGARSPKGLMAKFSAALALLWSLFQLWIASPLPFIVGVGIFNSTEQRSIHLAFALLLTFLVFPALKSSPRNRVPLQDIALGLVAAASAAYLFIFYQELSQRPGTLTTADLVTSCVGIVLLLEATRRALGPPLAIIALVFLAYSLAGPYMPSLLAHRGVTFSALANHQWITTEGVFGIALGVSTSFVFLFVLFGALLERAGAGNYFIQLAFSLLGHMRGGPAKAAVVASGLTGMISGSSIANVVTTGTFTIPMMKRTGFSAEKAGAVEVAASVNGQIMPPVMGAAAFLMVEYIGMPYVEIIKHAFLPATISYIALLYIVHLESMKLGLQPIGGREPKPWLRRLTGFAFGVALISGLSLAVYYGLGWLKPVLGEHVLPGVGLLLTIAYLGLLKVAASVAPLPPEDPNAKLDTLPKTRAVLLSGLHFLLPVVVLVWCLMVERLSPGLSAFWGSMMLVFILLTQRPLLSWMRKDDSYSDGSFKDGLIDLREALLAGARNMIGIGIATAAAGLIVGAVSQTGVGLVLADLVELLSMGNLLLMLLLVAVFSLILGMGLPTTANYIVVSSLLAPVVVTLGQQNGLIVPLIAVHMFVFYFGIMADVTPPVGLASFAAAAVSKGDPIKTGITAFYYSLRTAALPFLFIFNTDLLLIDVSFWHGVLIFIIATAAMLIFAASTQGFFLVRSRWYEGILLLLVAFTLFRPGFWMDLLHDPYRDVAPNQLEQVLDSLATDSQLRLRISGEDAVGDTKEFSVLLPVPSGNTGAERLEKLGLMLYEQEGKVLIDSVSFNSPAADAGLDFDQQILLVRAPTQSWIKELMWIPGFLVLALVIFLQRRRLPIKEQPPLSTPLA</sequence>
<feature type="transmembrane region" description="Helical" evidence="2">
    <location>
        <begin position="148"/>
        <end position="168"/>
    </location>
</feature>
<dbReference type="Pfam" id="PF11874">
    <property type="entry name" value="DUF3394"/>
    <property type="match status" value="1"/>
</dbReference>
<feature type="transmembrane region" description="Helical" evidence="2">
    <location>
        <begin position="457"/>
        <end position="474"/>
    </location>
</feature>
<keyword evidence="2" id="KW-0812">Transmembrane</keyword>
<feature type="transmembrane region" description="Helical" evidence="2">
    <location>
        <begin position="570"/>
        <end position="588"/>
    </location>
</feature>
<dbReference type="InterPro" id="IPR021814">
    <property type="entry name" value="DUF3394"/>
</dbReference>
<comment type="function">
    <text evidence="1">Part of the tripartite ATP-independent periplasmic (TRAP) transport system.</text>
</comment>
<feature type="transmembrane region" description="Helical" evidence="2">
    <location>
        <begin position="63"/>
        <end position="80"/>
    </location>
</feature>
<keyword evidence="1" id="KW-0997">Cell inner membrane</keyword>
<feature type="transmembrane region" description="Helical" evidence="2">
    <location>
        <begin position="431"/>
        <end position="451"/>
    </location>
</feature>
<dbReference type="KEGG" id="ocm:CBP12_02060"/>
<dbReference type="OrthoDB" id="9759894at2"/>
<feature type="transmembrane region" description="Helical" evidence="2">
    <location>
        <begin position="117"/>
        <end position="136"/>
    </location>
</feature>
<keyword evidence="1" id="KW-1003">Cell membrane</keyword>
<feature type="transmembrane region" description="Helical" evidence="2">
    <location>
        <begin position="639"/>
        <end position="660"/>
    </location>
</feature>
<dbReference type="GO" id="GO:0005886">
    <property type="term" value="C:plasma membrane"/>
    <property type="evidence" value="ECO:0007669"/>
    <property type="project" value="UniProtKB-SubCell"/>
</dbReference>
<keyword evidence="5" id="KW-1185">Reference proteome</keyword>
<keyword evidence="1" id="KW-0813">Transport</keyword>
<feature type="transmembrane region" description="Helical" evidence="2">
    <location>
        <begin position="390"/>
        <end position="411"/>
    </location>
</feature>
<accession>A0A1Y0CV38</accession>
<evidence type="ECO:0000259" key="3">
    <source>
        <dbReference type="Pfam" id="PF06808"/>
    </source>
</evidence>
<dbReference type="InterPro" id="IPR011853">
    <property type="entry name" value="TRAP_DctM-Dct_fused"/>
</dbReference>
<protein>
    <submittedName>
        <fullName evidence="4">C4-dicarboxylate ABC transporter</fullName>
    </submittedName>
</protein>
<feature type="transmembrane region" description="Helical" evidence="2">
    <location>
        <begin position="543"/>
        <end position="563"/>
    </location>
</feature>
<dbReference type="EMBL" id="CP021376">
    <property type="protein sequence ID" value="ART79078.1"/>
    <property type="molecule type" value="Genomic_DNA"/>
</dbReference>
<comment type="subcellular location">
    <subcellularLocation>
        <location evidence="1">Cell inner membrane</location>
        <topology evidence="1">Multi-pass membrane protein</topology>
    </subcellularLocation>
</comment>
<evidence type="ECO:0000256" key="2">
    <source>
        <dbReference type="SAM" id="Phobius"/>
    </source>
</evidence>
<feature type="transmembrane region" description="Helical" evidence="2">
    <location>
        <begin position="357"/>
        <end position="378"/>
    </location>
</feature>
<dbReference type="PANTHER" id="PTHR43849">
    <property type="entry name" value="BLL3936 PROTEIN"/>
    <property type="match status" value="1"/>
</dbReference>
<feature type="transmembrane region" description="Helical" evidence="2">
    <location>
        <begin position="511"/>
        <end position="537"/>
    </location>
</feature>
<keyword evidence="2" id="KW-1133">Transmembrane helix</keyword>
<reference evidence="5" key="1">
    <citation type="submission" date="2017-05" db="EMBL/GenBank/DDBJ databases">
        <authorList>
            <person name="Sung H."/>
        </authorList>
    </citation>
    <scope>NUCLEOTIDE SEQUENCE [LARGE SCALE GENOMIC DNA]</scope>
    <source>
        <strain evidence="5">AMac2203</strain>
    </source>
</reference>
<dbReference type="NCBIfam" id="TIGR02123">
    <property type="entry name" value="TRAP_fused"/>
    <property type="match status" value="1"/>
</dbReference>
<feature type="transmembrane region" description="Helical" evidence="2">
    <location>
        <begin position="92"/>
        <end position="111"/>
    </location>
</feature>
<feature type="transmembrane region" description="Helical" evidence="2">
    <location>
        <begin position="823"/>
        <end position="842"/>
    </location>
</feature>
<feature type="transmembrane region" description="Helical" evidence="2">
    <location>
        <begin position="594"/>
        <end position="627"/>
    </location>
</feature>
<feature type="transmembrane region" description="Helical" evidence="2">
    <location>
        <begin position="188"/>
        <end position="211"/>
    </location>
</feature>